<name>A0A4Q9N662_9APHY</name>
<dbReference type="Proteomes" id="UP000292957">
    <property type="component" value="Unassembled WGS sequence"/>
</dbReference>
<evidence type="ECO:0000256" key="1">
    <source>
        <dbReference type="SAM" id="Phobius"/>
    </source>
</evidence>
<keyword evidence="1" id="KW-1133">Transmembrane helix</keyword>
<sequence>MTSDCFCCHGTVLSSTQPTPILYLPSSSLVWGTHTLSCPCLITYLVLPCRSIGLIGVYIYTVRSRSFGVLV</sequence>
<feature type="transmembrane region" description="Helical" evidence="1">
    <location>
        <begin position="41"/>
        <end position="60"/>
    </location>
</feature>
<dbReference type="AlphaFoldDB" id="A0A4Q9N662"/>
<keyword evidence="1" id="KW-0472">Membrane</keyword>
<accession>A0A4Q9N662</accession>
<organism evidence="2">
    <name type="scientific">Dichomitus squalens</name>
    <dbReference type="NCBI Taxonomy" id="114155"/>
    <lineage>
        <taxon>Eukaryota</taxon>
        <taxon>Fungi</taxon>
        <taxon>Dikarya</taxon>
        <taxon>Basidiomycota</taxon>
        <taxon>Agaricomycotina</taxon>
        <taxon>Agaricomycetes</taxon>
        <taxon>Polyporales</taxon>
        <taxon>Polyporaceae</taxon>
        <taxon>Dichomitus</taxon>
    </lineage>
</organism>
<dbReference type="EMBL" id="ML143386">
    <property type="protein sequence ID" value="TBU35557.1"/>
    <property type="molecule type" value="Genomic_DNA"/>
</dbReference>
<protein>
    <submittedName>
        <fullName evidence="2">Uncharacterized protein</fullName>
    </submittedName>
</protein>
<keyword evidence="1" id="KW-0812">Transmembrane</keyword>
<gene>
    <name evidence="2" type="ORF">BD311DRAFT_6389</name>
</gene>
<reference evidence="2" key="1">
    <citation type="submission" date="2019-01" db="EMBL/GenBank/DDBJ databases">
        <title>Draft genome sequences of three monokaryotic isolates of the white-rot basidiomycete fungus Dichomitus squalens.</title>
        <authorList>
            <consortium name="DOE Joint Genome Institute"/>
            <person name="Lopez S.C."/>
            <person name="Andreopoulos B."/>
            <person name="Pangilinan J."/>
            <person name="Lipzen A."/>
            <person name="Riley R."/>
            <person name="Ahrendt S."/>
            <person name="Ng V."/>
            <person name="Barry K."/>
            <person name="Daum C."/>
            <person name="Grigoriev I.V."/>
            <person name="Hilden K.S."/>
            <person name="Makela M.R."/>
            <person name="de Vries R.P."/>
        </authorList>
    </citation>
    <scope>NUCLEOTIDE SEQUENCE [LARGE SCALE GENOMIC DNA]</scope>
    <source>
        <strain evidence="2">OM18370.1</strain>
    </source>
</reference>
<evidence type="ECO:0000313" key="2">
    <source>
        <dbReference type="EMBL" id="TBU35557.1"/>
    </source>
</evidence>
<proteinExistence type="predicted"/>